<evidence type="ECO:0000256" key="4">
    <source>
        <dbReference type="SAM" id="Phobius"/>
    </source>
</evidence>
<evidence type="ECO:0000313" key="7">
    <source>
        <dbReference type="EMBL" id="MBT9311433.1"/>
    </source>
</evidence>
<accession>A0ABS5Y0T7</accession>
<dbReference type="PANTHER" id="PTHR30627">
    <property type="entry name" value="PEPTIDOGLYCAN D,D-TRANSPEPTIDASE"/>
    <property type="match status" value="1"/>
</dbReference>
<feature type="transmembrane region" description="Helical" evidence="4">
    <location>
        <begin position="25"/>
        <end position="46"/>
    </location>
</feature>
<comment type="caution">
    <text evidence="7">The sequence shown here is derived from an EMBL/GenBank/DDBJ whole genome shotgun (WGS) entry which is preliminary data.</text>
</comment>
<keyword evidence="3 4" id="KW-0472">Membrane</keyword>
<dbReference type="SUPFAM" id="SSF56519">
    <property type="entry name" value="Penicillin binding protein dimerisation domain"/>
    <property type="match status" value="1"/>
</dbReference>
<dbReference type="Pfam" id="PF03717">
    <property type="entry name" value="PBP_dimer"/>
    <property type="match status" value="1"/>
</dbReference>
<organism evidence="7 8">
    <name type="scientific">Leptothoe kymatousa TAU-MAC 1615</name>
    <dbReference type="NCBI Taxonomy" id="2364775"/>
    <lineage>
        <taxon>Bacteria</taxon>
        <taxon>Bacillati</taxon>
        <taxon>Cyanobacteriota</taxon>
        <taxon>Cyanophyceae</taxon>
        <taxon>Nodosilineales</taxon>
        <taxon>Cymatolegaceae</taxon>
        <taxon>Leptothoe</taxon>
        <taxon>Leptothoe kymatousa</taxon>
    </lineage>
</organism>
<evidence type="ECO:0000256" key="3">
    <source>
        <dbReference type="ARBA" id="ARBA00023136"/>
    </source>
</evidence>
<protein>
    <submittedName>
        <fullName evidence="7">Penicillin-binding protein 2</fullName>
    </submittedName>
</protein>
<evidence type="ECO:0000313" key="8">
    <source>
        <dbReference type="Proteomes" id="UP001196661"/>
    </source>
</evidence>
<feature type="domain" description="Penicillin-binding protein transpeptidase" evidence="5">
    <location>
        <begin position="251"/>
        <end position="563"/>
    </location>
</feature>
<evidence type="ECO:0000259" key="5">
    <source>
        <dbReference type="Pfam" id="PF00905"/>
    </source>
</evidence>
<keyword evidence="4" id="KW-0812">Transmembrane</keyword>
<evidence type="ECO:0000259" key="6">
    <source>
        <dbReference type="Pfam" id="PF03717"/>
    </source>
</evidence>
<dbReference type="Gene3D" id="3.90.1310.10">
    <property type="entry name" value="Penicillin-binding protein 2a (Domain 2)"/>
    <property type="match status" value="1"/>
</dbReference>
<dbReference type="Proteomes" id="UP001196661">
    <property type="component" value="Unassembled WGS sequence"/>
</dbReference>
<dbReference type="InterPro" id="IPR036138">
    <property type="entry name" value="PBP_dimer_sf"/>
</dbReference>
<sequence>MVTQPSNPFQRPPARRPRHLASPRFRLVTVWAFLVLVMLGLSARLIRLQLVMGDQLKVQAQEQRQSLPQVPRASRRPIIDRQANVLAVDRVVYTIYAHPMLFSRSREEMAATLGNVLNRSQDTLLQRFQEQETGIQVAVDVSEELAERLRNLRLDGLDLLPSQQRFYPQQALMSQLVGYINLEGEPQAGLEYALQDQLLYDLEDVPFPNSLQQQQPNRDDLRLQLTLDSRLQRVAQRNLDATVRRYSAKQGALIVMDSRDGAILSLAVTPTYDPNRYYEANVEQFKNWVVSDLYEPGSTFKPINVAIALEEGLIVPDEYIYDEGKLEYDQWTIQNVDYKAVGGRGSINITDVLRHSSNVGMVHIMERLKRSDYYSWLEKMGLGSSTGIELPAEALAQLKSRSQFVNNPVEAATTAFGQGFSLNPIQLAQLHSALANGGQLVSPHVVRGLVDPEGNLAWQPQRPDGKKLFSKETTQTVVKMMEAVVESGSGQPAQVANYRLGGKTGTAQKANEYGEYGDGRLVSFVGILPVENPRYVVLAVIDEPLGEDSYGSTVAAPLVKSVVESLVVMAGVPPSTAE</sequence>
<keyword evidence="8" id="KW-1185">Reference proteome</keyword>
<dbReference type="InterPro" id="IPR001460">
    <property type="entry name" value="PCN-bd_Tpept"/>
</dbReference>
<dbReference type="PANTHER" id="PTHR30627:SF1">
    <property type="entry name" value="PEPTIDOGLYCAN D,D-TRANSPEPTIDASE FTSI"/>
    <property type="match status" value="1"/>
</dbReference>
<dbReference type="Pfam" id="PF00905">
    <property type="entry name" value="Transpeptidase"/>
    <property type="match status" value="1"/>
</dbReference>
<dbReference type="Gene3D" id="3.40.710.10">
    <property type="entry name" value="DD-peptidase/beta-lactamase superfamily"/>
    <property type="match status" value="1"/>
</dbReference>
<dbReference type="InterPro" id="IPR012338">
    <property type="entry name" value="Beta-lactam/transpept-like"/>
</dbReference>
<comment type="similarity">
    <text evidence="2">Belongs to the transpeptidase family.</text>
</comment>
<dbReference type="InterPro" id="IPR005311">
    <property type="entry name" value="PBP_dimer"/>
</dbReference>
<gene>
    <name evidence="7" type="ORF">IXB28_04385</name>
</gene>
<evidence type="ECO:0000256" key="2">
    <source>
        <dbReference type="ARBA" id="ARBA00007171"/>
    </source>
</evidence>
<name>A0ABS5Y0T7_9CYAN</name>
<proteinExistence type="inferred from homology"/>
<dbReference type="EMBL" id="JADOER010000004">
    <property type="protein sequence ID" value="MBT9311433.1"/>
    <property type="molecule type" value="Genomic_DNA"/>
</dbReference>
<keyword evidence="4" id="KW-1133">Transmembrane helix</keyword>
<dbReference type="InterPro" id="IPR050515">
    <property type="entry name" value="Beta-lactam/transpept"/>
</dbReference>
<dbReference type="SUPFAM" id="SSF56601">
    <property type="entry name" value="beta-lactamase/transpeptidase-like"/>
    <property type="match status" value="1"/>
</dbReference>
<comment type="subcellular location">
    <subcellularLocation>
        <location evidence="1">Membrane</location>
    </subcellularLocation>
</comment>
<feature type="domain" description="Penicillin-binding protein dimerisation" evidence="6">
    <location>
        <begin position="73"/>
        <end position="183"/>
    </location>
</feature>
<reference evidence="7 8" key="1">
    <citation type="journal article" date="2021" name="Mar. Drugs">
        <title>Genome Reduction and Secondary Metabolism of the Marine Sponge-Associated Cyanobacterium Leptothoe.</title>
        <authorList>
            <person name="Konstantinou D."/>
            <person name="Popin R.V."/>
            <person name="Fewer D.P."/>
            <person name="Sivonen K."/>
            <person name="Gkelis S."/>
        </authorList>
    </citation>
    <scope>NUCLEOTIDE SEQUENCE [LARGE SCALE GENOMIC DNA]</scope>
    <source>
        <strain evidence="7 8">TAU-MAC 1615</strain>
    </source>
</reference>
<dbReference type="Gene3D" id="3.30.450.330">
    <property type="match status" value="1"/>
</dbReference>
<evidence type="ECO:0000256" key="1">
    <source>
        <dbReference type="ARBA" id="ARBA00004370"/>
    </source>
</evidence>